<dbReference type="Proteomes" id="UP000235584">
    <property type="component" value="Chromosome"/>
</dbReference>
<dbReference type="Gene3D" id="3.40.50.150">
    <property type="entry name" value="Vaccinia Virus protein VP39"/>
    <property type="match status" value="1"/>
</dbReference>
<keyword evidence="1" id="KW-0489">Methyltransferase</keyword>
<dbReference type="InterPro" id="IPR029063">
    <property type="entry name" value="SAM-dependent_MTases_sf"/>
</dbReference>
<evidence type="ECO:0000313" key="4">
    <source>
        <dbReference type="EMBL" id="AUN98197.1"/>
    </source>
</evidence>
<name>A0A2K9NRS9_BACTC</name>
<dbReference type="AlphaFoldDB" id="A0A2K9NRS9"/>
<protein>
    <submittedName>
        <fullName evidence="4">Uncharacterized protein</fullName>
    </submittedName>
</protein>
<dbReference type="RefSeq" id="WP_102243488.1">
    <property type="nucleotide sequence ID" value="NZ_CP025704.1"/>
</dbReference>
<dbReference type="KEGG" id="bsto:C0V70_08780"/>
<proteinExistence type="predicted"/>
<evidence type="ECO:0000256" key="2">
    <source>
        <dbReference type="ARBA" id="ARBA00022679"/>
    </source>
</evidence>
<dbReference type="PROSITE" id="PS51585">
    <property type="entry name" value="SAM_MT_TPMT"/>
    <property type="match status" value="1"/>
</dbReference>
<dbReference type="SUPFAM" id="SSF53335">
    <property type="entry name" value="S-adenosyl-L-methionine-dependent methyltransferases"/>
    <property type="match status" value="1"/>
</dbReference>
<dbReference type="PANTHER" id="PTHR10259">
    <property type="entry name" value="THIOPURINE S-METHYLTRANSFERASE"/>
    <property type="match status" value="1"/>
</dbReference>
<reference evidence="4 5" key="1">
    <citation type="submission" date="2018-01" db="EMBL/GenBank/DDBJ databases">
        <title>Complete genome sequence of Bacteriovorax stolpii DSM12778.</title>
        <authorList>
            <person name="Tang B."/>
            <person name="Chang J."/>
        </authorList>
    </citation>
    <scope>NUCLEOTIDE SEQUENCE [LARGE SCALE GENOMIC DNA]</scope>
    <source>
        <strain evidence="4 5">DSM 12778</strain>
    </source>
</reference>
<accession>A0A2K9NRS9</accession>
<gene>
    <name evidence="4" type="ORF">C0V70_08780</name>
</gene>
<keyword evidence="2" id="KW-0808">Transferase</keyword>
<evidence type="ECO:0000256" key="1">
    <source>
        <dbReference type="ARBA" id="ARBA00022603"/>
    </source>
</evidence>
<sequence>MSDNTLPPTPKEFWSDVWKEGVIRFHQKDYNQAMVHFFRDIDLKNKTVLIPLAGKTNDILFFLEKGAHVTAIEFYEGAVMAFFNENNIPFTKKDHTYSGQNITFYAGDFFDYKNHIPFDVMYDRASQVVFNQENRPAYYAHMSTLIDKHTILFLGAIDHQGPHDYGPPFKISPEEVMSAYKNMGIFLEMVSSQMNAASEKMQAVGIEEVQTYFLSNIQ</sequence>
<dbReference type="Pfam" id="PF05724">
    <property type="entry name" value="TPMT"/>
    <property type="match status" value="1"/>
</dbReference>
<dbReference type="InterPro" id="IPR008854">
    <property type="entry name" value="TPMT"/>
</dbReference>
<dbReference type="GO" id="GO:0032259">
    <property type="term" value="P:methylation"/>
    <property type="evidence" value="ECO:0007669"/>
    <property type="project" value="UniProtKB-KW"/>
</dbReference>
<keyword evidence="3" id="KW-0949">S-adenosyl-L-methionine</keyword>
<evidence type="ECO:0000313" key="5">
    <source>
        <dbReference type="Proteomes" id="UP000235584"/>
    </source>
</evidence>
<evidence type="ECO:0000256" key="3">
    <source>
        <dbReference type="ARBA" id="ARBA00022691"/>
    </source>
</evidence>
<organism evidence="4 5">
    <name type="scientific">Bacteriovorax stolpii</name>
    <name type="common">Bdellovibrio stolpii</name>
    <dbReference type="NCBI Taxonomy" id="960"/>
    <lineage>
        <taxon>Bacteria</taxon>
        <taxon>Pseudomonadati</taxon>
        <taxon>Bdellovibrionota</taxon>
        <taxon>Bacteriovoracia</taxon>
        <taxon>Bacteriovoracales</taxon>
        <taxon>Bacteriovoracaceae</taxon>
        <taxon>Bacteriovorax</taxon>
    </lineage>
</organism>
<dbReference type="EMBL" id="CP025704">
    <property type="protein sequence ID" value="AUN98197.1"/>
    <property type="molecule type" value="Genomic_DNA"/>
</dbReference>
<dbReference type="GO" id="GO:0008119">
    <property type="term" value="F:thiopurine S-methyltransferase activity"/>
    <property type="evidence" value="ECO:0007669"/>
    <property type="project" value="TreeGrafter"/>
</dbReference>
<keyword evidence="5" id="KW-1185">Reference proteome</keyword>
<dbReference type="PANTHER" id="PTHR10259:SF11">
    <property type="entry name" value="THIOPURINE S-METHYLTRANSFERASE"/>
    <property type="match status" value="1"/>
</dbReference>